<name>A0ACC0NYC6_RHOML</name>
<gene>
    <name evidence="1" type="ORF">RHMOL_Rhmol04G0083300</name>
</gene>
<proteinExistence type="predicted"/>
<evidence type="ECO:0000313" key="1">
    <source>
        <dbReference type="EMBL" id="KAI8558335.1"/>
    </source>
</evidence>
<keyword evidence="2" id="KW-1185">Reference proteome</keyword>
<comment type="caution">
    <text evidence="1">The sequence shown here is derived from an EMBL/GenBank/DDBJ whole genome shotgun (WGS) entry which is preliminary data.</text>
</comment>
<organism evidence="1 2">
    <name type="scientific">Rhododendron molle</name>
    <name type="common">Chinese azalea</name>
    <name type="synonym">Azalea mollis</name>
    <dbReference type="NCBI Taxonomy" id="49168"/>
    <lineage>
        <taxon>Eukaryota</taxon>
        <taxon>Viridiplantae</taxon>
        <taxon>Streptophyta</taxon>
        <taxon>Embryophyta</taxon>
        <taxon>Tracheophyta</taxon>
        <taxon>Spermatophyta</taxon>
        <taxon>Magnoliopsida</taxon>
        <taxon>eudicotyledons</taxon>
        <taxon>Gunneridae</taxon>
        <taxon>Pentapetalae</taxon>
        <taxon>asterids</taxon>
        <taxon>Ericales</taxon>
        <taxon>Ericaceae</taxon>
        <taxon>Ericoideae</taxon>
        <taxon>Rhodoreae</taxon>
        <taxon>Rhododendron</taxon>
    </lineage>
</organism>
<sequence length="78" mass="8667">MRNQTLTPISGDWFLLRQLSGDLELSAHFSGYCTATVPTTKNRRRSSHAQPEVAGSDGRRLETERRGGKGSALKFRFG</sequence>
<accession>A0ACC0NYC6</accession>
<reference evidence="1" key="1">
    <citation type="submission" date="2022-02" db="EMBL/GenBank/DDBJ databases">
        <title>Plant Genome Project.</title>
        <authorList>
            <person name="Zhang R.-G."/>
        </authorList>
    </citation>
    <scope>NUCLEOTIDE SEQUENCE</scope>
    <source>
        <strain evidence="1">AT1</strain>
    </source>
</reference>
<evidence type="ECO:0000313" key="2">
    <source>
        <dbReference type="Proteomes" id="UP001062846"/>
    </source>
</evidence>
<protein>
    <submittedName>
        <fullName evidence="1">Uncharacterized protein</fullName>
    </submittedName>
</protein>
<dbReference type="EMBL" id="CM046391">
    <property type="protein sequence ID" value="KAI8558335.1"/>
    <property type="molecule type" value="Genomic_DNA"/>
</dbReference>
<dbReference type="Proteomes" id="UP001062846">
    <property type="component" value="Chromosome 4"/>
</dbReference>